<dbReference type="InterPro" id="IPR010137">
    <property type="entry name" value="Lipid_A_LpxA"/>
</dbReference>
<dbReference type="EC" id="2.3.1.129" evidence="8"/>
<comment type="caution">
    <text evidence="10">The sequence shown here is derived from an EMBL/GenBank/DDBJ whole genome shotgun (WGS) entry which is preliminary data.</text>
</comment>
<evidence type="ECO:0000313" key="10">
    <source>
        <dbReference type="EMBL" id="TWB44309.1"/>
    </source>
</evidence>
<comment type="subcellular location">
    <subcellularLocation>
        <location evidence="8">Cytoplasm</location>
    </subcellularLocation>
</comment>
<keyword evidence="5 8" id="KW-0677">Repeat</keyword>
<keyword evidence="4 8" id="KW-0808">Transferase</keyword>
<dbReference type="NCBIfam" id="NF003657">
    <property type="entry name" value="PRK05289.1"/>
    <property type="match status" value="1"/>
</dbReference>
<evidence type="ECO:0000256" key="3">
    <source>
        <dbReference type="ARBA" id="ARBA00022556"/>
    </source>
</evidence>
<keyword evidence="2 8" id="KW-0444">Lipid biosynthesis</keyword>
<evidence type="ECO:0000256" key="4">
    <source>
        <dbReference type="ARBA" id="ARBA00022679"/>
    </source>
</evidence>
<accession>A0A560HF99</accession>
<evidence type="ECO:0000259" key="9">
    <source>
        <dbReference type="Pfam" id="PF13720"/>
    </source>
</evidence>
<dbReference type="Proteomes" id="UP000315751">
    <property type="component" value="Unassembled WGS sequence"/>
</dbReference>
<comment type="similarity">
    <text evidence="8">Belongs to the transferase hexapeptide repeat family. LpxA subfamily.</text>
</comment>
<evidence type="ECO:0000313" key="11">
    <source>
        <dbReference type="Proteomes" id="UP000315751"/>
    </source>
</evidence>
<dbReference type="NCBIfam" id="TIGR01852">
    <property type="entry name" value="lipid_A_lpxA"/>
    <property type="match status" value="1"/>
</dbReference>
<dbReference type="GO" id="GO:0009245">
    <property type="term" value="P:lipid A biosynthetic process"/>
    <property type="evidence" value="ECO:0007669"/>
    <property type="project" value="UniProtKB-UniRule"/>
</dbReference>
<dbReference type="PANTHER" id="PTHR43480:SF1">
    <property type="entry name" value="ACYL-[ACYL-CARRIER-PROTEIN]--UDP-N-ACETYLGLUCOSAMINE O-ACYLTRANSFERASE, MITOCHONDRIAL-RELATED"/>
    <property type="match status" value="1"/>
</dbReference>
<name>A0A560HF99_9PROT</name>
<dbReference type="GO" id="GO:0016020">
    <property type="term" value="C:membrane"/>
    <property type="evidence" value="ECO:0007669"/>
    <property type="project" value="GOC"/>
</dbReference>
<dbReference type="InterPro" id="IPR001451">
    <property type="entry name" value="Hexapep"/>
</dbReference>
<dbReference type="PIRSF" id="PIRSF000456">
    <property type="entry name" value="UDP-GlcNAc_acltr"/>
    <property type="match status" value="1"/>
</dbReference>
<dbReference type="InterPro" id="IPR011004">
    <property type="entry name" value="Trimer_LpxA-like_sf"/>
</dbReference>
<organism evidence="10 11">
    <name type="scientific">Nitrospirillum amazonense</name>
    <dbReference type="NCBI Taxonomy" id="28077"/>
    <lineage>
        <taxon>Bacteria</taxon>
        <taxon>Pseudomonadati</taxon>
        <taxon>Pseudomonadota</taxon>
        <taxon>Alphaproteobacteria</taxon>
        <taxon>Rhodospirillales</taxon>
        <taxon>Azospirillaceae</taxon>
        <taxon>Nitrospirillum</taxon>
    </lineage>
</organism>
<dbReference type="PROSITE" id="PS00101">
    <property type="entry name" value="HEXAPEP_TRANSFERASES"/>
    <property type="match status" value="2"/>
</dbReference>
<evidence type="ECO:0000256" key="5">
    <source>
        <dbReference type="ARBA" id="ARBA00022737"/>
    </source>
</evidence>
<gene>
    <name evidence="8" type="primary">lpxA</name>
    <name evidence="10" type="ORF">FBZ90_103216</name>
</gene>
<dbReference type="Pfam" id="PF00132">
    <property type="entry name" value="Hexapep"/>
    <property type="match status" value="2"/>
</dbReference>
<dbReference type="InterPro" id="IPR018357">
    <property type="entry name" value="Hexapep_transf_CS"/>
</dbReference>
<dbReference type="Pfam" id="PF13720">
    <property type="entry name" value="Acetyltransf_11"/>
    <property type="match status" value="1"/>
</dbReference>
<evidence type="ECO:0000256" key="8">
    <source>
        <dbReference type="HAMAP-Rule" id="MF_00387"/>
    </source>
</evidence>
<dbReference type="InterPro" id="IPR037157">
    <property type="entry name" value="Acetyltransf_C_sf"/>
</dbReference>
<dbReference type="PANTHER" id="PTHR43480">
    <property type="entry name" value="ACYL-[ACYL-CARRIER-PROTEIN]--UDP-N-ACETYLGLUCOSAMINE O-ACYLTRANSFERASE"/>
    <property type="match status" value="1"/>
</dbReference>
<dbReference type="CDD" id="cd03351">
    <property type="entry name" value="LbH_UDP-GlcNAc_AT"/>
    <property type="match status" value="1"/>
</dbReference>
<dbReference type="SUPFAM" id="SSF51161">
    <property type="entry name" value="Trimeric LpxA-like enzymes"/>
    <property type="match status" value="1"/>
</dbReference>
<keyword evidence="6 8" id="KW-0443">Lipid metabolism</keyword>
<protein>
    <recommendedName>
        <fullName evidence="8">Acyl-[acyl-carrier-protein]--UDP-N-acetylglucosamine O-acyltransferase</fullName>
        <shortName evidence="8">UDP-N-acetylglucosamine acyltransferase</shortName>
        <ecNumber evidence="8">2.3.1.129</ecNumber>
    </recommendedName>
</protein>
<dbReference type="EMBL" id="VITR01000003">
    <property type="protein sequence ID" value="TWB44309.1"/>
    <property type="molecule type" value="Genomic_DNA"/>
</dbReference>
<evidence type="ECO:0000256" key="6">
    <source>
        <dbReference type="ARBA" id="ARBA00023098"/>
    </source>
</evidence>
<keyword evidence="1 8" id="KW-0963">Cytoplasm</keyword>
<dbReference type="GO" id="GO:0005737">
    <property type="term" value="C:cytoplasm"/>
    <property type="evidence" value="ECO:0007669"/>
    <property type="project" value="UniProtKB-SubCell"/>
</dbReference>
<sequence>MSASAAETVIHPTAVVDPAAQIGAGVKIGPFCVVGPHVTLGDGVDLKSHVVVEGRTQVGSGTVIYPFASIGHAPQDLKFKGEPAELIVGRNNRIREHVTMHIGTEGGGMVTRVGDGCLFMASSHVAHDCIVGDNVILANNATLGGHVEVGDNAILGGLSAVHQWVRIGAHAMIGGMSGVESDVIPYGLVKGDRAFLAGLNLVGLTRRGFTRDDVNALRAAFDGIFGPEGTLADRMAAVETAHPAPVVGEVLTFIRGRGGRALCQPR</sequence>
<dbReference type="UniPathway" id="UPA00359">
    <property type="reaction ID" value="UER00477"/>
</dbReference>
<evidence type="ECO:0000256" key="1">
    <source>
        <dbReference type="ARBA" id="ARBA00022490"/>
    </source>
</evidence>
<evidence type="ECO:0000256" key="2">
    <source>
        <dbReference type="ARBA" id="ARBA00022516"/>
    </source>
</evidence>
<proteinExistence type="inferred from homology"/>
<comment type="pathway">
    <text evidence="8">Glycolipid biosynthesis; lipid IV(A) biosynthesis; lipid IV(A) from (3R)-3-hydroxytetradecanoyl-[acyl-carrier-protein] and UDP-N-acetyl-alpha-D-glucosamine: step 1/6.</text>
</comment>
<reference evidence="10 11" key="1">
    <citation type="submission" date="2019-06" db="EMBL/GenBank/DDBJ databases">
        <title>Genomic Encyclopedia of Type Strains, Phase IV (KMG-V): Genome sequencing to study the core and pangenomes of soil and plant-associated prokaryotes.</title>
        <authorList>
            <person name="Whitman W."/>
        </authorList>
    </citation>
    <scope>NUCLEOTIDE SEQUENCE [LARGE SCALE GENOMIC DNA]</scope>
    <source>
        <strain evidence="10 11">BR 11622</strain>
    </source>
</reference>
<keyword evidence="7 8" id="KW-0012">Acyltransferase</keyword>
<dbReference type="Gene3D" id="2.160.10.10">
    <property type="entry name" value="Hexapeptide repeat proteins"/>
    <property type="match status" value="1"/>
</dbReference>
<feature type="domain" description="UDP N-acetylglucosamine O-acyltransferase C-terminal" evidence="9">
    <location>
        <begin position="182"/>
        <end position="257"/>
    </location>
</feature>
<comment type="subunit">
    <text evidence="8">Homotrimer.</text>
</comment>
<evidence type="ECO:0000256" key="7">
    <source>
        <dbReference type="ARBA" id="ARBA00023315"/>
    </source>
</evidence>
<dbReference type="Gene3D" id="1.20.1180.10">
    <property type="entry name" value="Udp N-acetylglucosamine O-acyltransferase, C-terminal domain"/>
    <property type="match status" value="1"/>
</dbReference>
<dbReference type="InterPro" id="IPR029098">
    <property type="entry name" value="Acetyltransf_C"/>
</dbReference>
<dbReference type="GO" id="GO:0008780">
    <property type="term" value="F:acyl-[acyl-carrier-protein]-UDP-N-acetylglucosamine O-acyltransferase activity"/>
    <property type="evidence" value="ECO:0007669"/>
    <property type="project" value="UniProtKB-UniRule"/>
</dbReference>
<dbReference type="RefSeq" id="WP_145730127.1">
    <property type="nucleotide sequence ID" value="NZ_VITR01000003.1"/>
</dbReference>
<dbReference type="OrthoDB" id="9807278at2"/>
<keyword evidence="3 8" id="KW-0441">Lipid A biosynthesis</keyword>
<keyword evidence="11" id="KW-1185">Reference proteome</keyword>
<comment type="function">
    <text evidence="8">Involved in the biosynthesis of lipid A, a phosphorylated glycolipid that anchors the lipopolysaccharide to the outer membrane of the cell.</text>
</comment>
<dbReference type="AlphaFoldDB" id="A0A560HF99"/>
<comment type="catalytic activity">
    <reaction evidence="8">
        <text>a (3R)-hydroxyacyl-[ACP] + UDP-N-acetyl-alpha-D-glucosamine = a UDP-3-O-[(3R)-3-hydroxyacyl]-N-acetyl-alpha-D-glucosamine + holo-[ACP]</text>
        <dbReference type="Rhea" id="RHEA:67812"/>
        <dbReference type="Rhea" id="RHEA-COMP:9685"/>
        <dbReference type="Rhea" id="RHEA-COMP:9945"/>
        <dbReference type="ChEBI" id="CHEBI:57705"/>
        <dbReference type="ChEBI" id="CHEBI:64479"/>
        <dbReference type="ChEBI" id="CHEBI:78827"/>
        <dbReference type="ChEBI" id="CHEBI:173225"/>
        <dbReference type="EC" id="2.3.1.129"/>
    </reaction>
</comment>
<dbReference type="HAMAP" id="MF_00387">
    <property type="entry name" value="LpxA"/>
    <property type="match status" value="1"/>
</dbReference>